<evidence type="ECO:0000259" key="2">
    <source>
        <dbReference type="Pfam" id="PF00144"/>
    </source>
</evidence>
<dbReference type="AlphaFoldDB" id="A0A917RZY9"/>
<dbReference type="InterPro" id="IPR050789">
    <property type="entry name" value="Diverse_Enzym_Activities"/>
</dbReference>
<dbReference type="Pfam" id="PF00144">
    <property type="entry name" value="Beta-lactamase"/>
    <property type="match status" value="1"/>
</dbReference>
<reference evidence="3" key="2">
    <citation type="submission" date="2020-09" db="EMBL/GenBank/DDBJ databases">
        <authorList>
            <person name="Sun Q."/>
            <person name="Zhou Y."/>
        </authorList>
    </citation>
    <scope>NUCLEOTIDE SEQUENCE</scope>
    <source>
        <strain evidence="3">CGMCC 4.7306</strain>
    </source>
</reference>
<accession>A0A917RZY9</accession>
<dbReference type="SUPFAM" id="SSF56601">
    <property type="entry name" value="beta-lactamase/transpeptidase-like"/>
    <property type="match status" value="1"/>
</dbReference>
<dbReference type="GO" id="GO:0016787">
    <property type="term" value="F:hydrolase activity"/>
    <property type="evidence" value="ECO:0007669"/>
    <property type="project" value="UniProtKB-KW"/>
</dbReference>
<proteinExistence type="predicted"/>
<dbReference type="Proteomes" id="UP000613840">
    <property type="component" value="Unassembled WGS sequence"/>
</dbReference>
<dbReference type="InterPro" id="IPR001466">
    <property type="entry name" value="Beta-lactam-related"/>
</dbReference>
<gene>
    <name evidence="3" type="ORF">GCM10011575_01580</name>
</gene>
<keyword evidence="4" id="KW-1185">Reference proteome</keyword>
<reference evidence="3" key="1">
    <citation type="journal article" date="2014" name="Int. J. Syst. Evol. Microbiol.">
        <title>Complete genome sequence of Corynebacterium casei LMG S-19264T (=DSM 44701T), isolated from a smear-ripened cheese.</title>
        <authorList>
            <consortium name="US DOE Joint Genome Institute (JGI-PGF)"/>
            <person name="Walter F."/>
            <person name="Albersmeier A."/>
            <person name="Kalinowski J."/>
            <person name="Ruckert C."/>
        </authorList>
    </citation>
    <scope>NUCLEOTIDE SEQUENCE</scope>
    <source>
        <strain evidence="3">CGMCC 4.7306</strain>
    </source>
</reference>
<dbReference type="PANTHER" id="PTHR43283">
    <property type="entry name" value="BETA-LACTAMASE-RELATED"/>
    <property type="match status" value="1"/>
</dbReference>
<dbReference type="PANTHER" id="PTHR43283:SF11">
    <property type="entry name" value="BETA-LACTAMASE-RELATED DOMAIN-CONTAINING PROTEIN"/>
    <property type="match status" value="1"/>
</dbReference>
<dbReference type="EMBL" id="BMMZ01000001">
    <property type="protein sequence ID" value="GGL47436.1"/>
    <property type="molecule type" value="Genomic_DNA"/>
</dbReference>
<keyword evidence="1" id="KW-0378">Hydrolase</keyword>
<evidence type="ECO:0000313" key="3">
    <source>
        <dbReference type="EMBL" id="GGL47436.1"/>
    </source>
</evidence>
<dbReference type="RefSeq" id="WP_188893274.1">
    <property type="nucleotide sequence ID" value="NZ_BMMZ01000001.1"/>
</dbReference>
<protein>
    <recommendedName>
        <fullName evidence="2">Beta-lactamase-related domain-containing protein</fullName>
    </recommendedName>
</protein>
<organism evidence="3 4">
    <name type="scientific">Microlunatus endophyticus</name>
    <dbReference type="NCBI Taxonomy" id="1716077"/>
    <lineage>
        <taxon>Bacteria</taxon>
        <taxon>Bacillati</taxon>
        <taxon>Actinomycetota</taxon>
        <taxon>Actinomycetes</taxon>
        <taxon>Propionibacteriales</taxon>
        <taxon>Propionibacteriaceae</taxon>
        <taxon>Microlunatus</taxon>
    </lineage>
</organism>
<evidence type="ECO:0000313" key="4">
    <source>
        <dbReference type="Proteomes" id="UP000613840"/>
    </source>
</evidence>
<dbReference type="InterPro" id="IPR012338">
    <property type="entry name" value="Beta-lactam/transpept-like"/>
</dbReference>
<comment type="caution">
    <text evidence="3">The sequence shown here is derived from an EMBL/GenBank/DDBJ whole genome shotgun (WGS) entry which is preliminary data.</text>
</comment>
<evidence type="ECO:0000256" key="1">
    <source>
        <dbReference type="ARBA" id="ARBA00022801"/>
    </source>
</evidence>
<sequence>MSQPIMDPAFDEPWERLTALRSAVVDRPLFAGAVLLCGVGDTIVDHRSAGWALCYADQEGTLLEEPDRIPMRLDTIFDLASISKLFTSLVIMQLVESGQVQLDRQVVDYLPEFAAAGKTAVTVRQLLIHTSGFPAEIPLWRLYDDPQARIRGALEAEVVAAPGTAYCYSDLNLITLGELARRVTGQRLDRLVAERISGPLWLTDTGYNPDLALRPRIAACEYEAVPDRGMVHGRVHDENAWSLNGVAGHAGVFSTATDLGRLALAVINSELLGETAAQQMITNQTADFADHDHGLGFEINQRWYMGDLAGPHTIGHTGYTGTSIVIDLQRRAYVILLTNRVHPNRGWGSVNPARVIAADALAAYLRR</sequence>
<name>A0A917RZY9_9ACTN</name>
<dbReference type="Gene3D" id="3.40.710.10">
    <property type="entry name" value="DD-peptidase/beta-lactamase superfamily"/>
    <property type="match status" value="1"/>
</dbReference>
<feature type="domain" description="Beta-lactamase-related" evidence="2">
    <location>
        <begin position="45"/>
        <end position="357"/>
    </location>
</feature>